<proteinExistence type="predicted"/>
<evidence type="ECO:0000313" key="2">
    <source>
        <dbReference type="EMBL" id="MBC5637361.1"/>
    </source>
</evidence>
<protein>
    <submittedName>
        <fullName evidence="2">NAD-dependent epimerase/dehydratase family protein</fullName>
    </submittedName>
</protein>
<evidence type="ECO:0000313" key="3">
    <source>
        <dbReference type="Proteomes" id="UP000637359"/>
    </source>
</evidence>
<dbReference type="RefSeq" id="WP_186870070.1">
    <property type="nucleotide sequence ID" value="NZ_JACOOL010000007.1"/>
</dbReference>
<keyword evidence="3" id="KW-1185">Reference proteome</keyword>
<dbReference type="PANTHER" id="PTHR48079">
    <property type="entry name" value="PROTEIN YEEZ"/>
    <property type="match status" value="1"/>
</dbReference>
<dbReference type="EMBL" id="JACOOL010000007">
    <property type="protein sequence ID" value="MBC5637361.1"/>
    <property type="molecule type" value="Genomic_DNA"/>
</dbReference>
<dbReference type="GO" id="GO:0005737">
    <property type="term" value="C:cytoplasm"/>
    <property type="evidence" value="ECO:0007669"/>
    <property type="project" value="TreeGrafter"/>
</dbReference>
<dbReference type="AlphaFoldDB" id="A0A923L6L4"/>
<reference evidence="2" key="1">
    <citation type="submission" date="2020-08" db="EMBL/GenBank/DDBJ databases">
        <title>Genome public.</title>
        <authorList>
            <person name="Liu C."/>
            <person name="Sun Q."/>
        </authorList>
    </citation>
    <scope>NUCLEOTIDE SEQUENCE</scope>
    <source>
        <strain evidence="2">BX22</strain>
    </source>
</reference>
<dbReference type="Proteomes" id="UP000637359">
    <property type="component" value="Unassembled WGS sequence"/>
</dbReference>
<accession>A0A923L6L4</accession>
<organism evidence="2 3">
    <name type="scientific">Ornithinibacillus hominis</name>
    <dbReference type="NCBI Taxonomy" id="2763055"/>
    <lineage>
        <taxon>Bacteria</taxon>
        <taxon>Bacillati</taxon>
        <taxon>Bacillota</taxon>
        <taxon>Bacilli</taxon>
        <taxon>Bacillales</taxon>
        <taxon>Bacillaceae</taxon>
        <taxon>Ornithinibacillus</taxon>
    </lineage>
</organism>
<name>A0A923L6L4_9BACI</name>
<dbReference type="SUPFAM" id="SSF51735">
    <property type="entry name" value="NAD(P)-binding Rossmann-fold domains"/>
    <property type="match status" value="1"/>
</dbReference>
<sequence length="287" mass="32817">MKSALVFGGTRFFGVNLIEKLLDNGVKVTVATRQSSEDSFGDKVERLKVDRFDEASVREAVQGKKWDVVFDQLCFSSNDADIIANAMEGKIKRYVFTSTLSVYDYGMNMDEKVYDPYTYELKMVDRQEVTYQEGKRQAEAYLFQKVSFPVVAMRIPIVLGEQDYTKRLVHYVESAKEGREVYFPNPKAEMCFVHQKEAGEFLAWIAETNFTGPINVSANGFITMENLMQLISEKTGKEVIITTNKELESPYAIQETWTLSNEKAKALGYNFTNLNDWLPALIRELSK</sequence>
<dbReference type="PANTHER" id="PTHR48079:SF6">
    <property type="entry name" value="NAD(P)-BINDING DOMAIN-CONTAINING PROTEIN-RELATED"/>
    <property type="match status" value="1"/>
</dbReference>
<dbReference type="InterPro" id="IPR051783">
    <property type="entry name" value="NAD(P)-dependent_oxidoreduct"/>
</dbReference>
<dbReference type="GO" id="GO:0004029">
    <property type="term" value="F:aldehyde dehydrogenase (NAD+) activity"/>
    <property type="evidence" value="ECO:0007669"/>
    <property type="project" value="TreeGrafter"/>
</dbReference>
<dbReference type="InterPro" id="IPR001509">
    <property type="entry name" value="Epimerase_deHydtase"/>
</dbReference>
<dbReference type="InterPro" id="IPR036291">
    <property type="entry name" value="NAD(P)-bd_dom_sf"/>
</dbReference>
<gene>
    <name evidence="2" type="ORF">H8S33_11145</name>
</gene>
<feature type="domain" description="NAD-dependent epimerase/dehydratase" evidence="1">
    <location>
        <begin position="4"/>
        <end position="212"/>
    </location>
</feature>
<dbReference type="Pfam" id="PF01370">
    <property type="entry name" value="Epimerase"/>
    <property type="match status" value="1"/>
</dbReference>
<evidence type="ECO:0000259" key="1">
    <source>
        <dbReference type="Pfam" id="PF01370"/>
    </source>
</evidence>
<comment type="caution">
    <text evidence="2">The sequence shown here is derived from an EMBL/GenBank/DDBJ whole genome shotgun (WGS) entry which is preliminary data.</text>
</comment>
<dbReference type="Gene3D" id="3.40.50.720">
    <property type="entry name" value="NAD(P)-binding Rossmann-like Domain"/>
    <property type="match status" value="1"/>
</dbReference>